<dbReference type="EMBL" id="LUKJ01000002">
    <property type="protein sequence ID" value="KZN20551.1"/>
    <property type="molecule type" value="Genomic_DNA"/>
</dbReference>
<dbReference type="GO" id="GO:0003677">
    <property type="term" value="F:DNA binding"/>
    <property type="evidence" value="ECO:0007669"/>
    <property type="project" value="UniProtKB-KW"/>
</dbReference>
<dbReference type="RefSeq" id="WP_063340599.1">
    <property type="nucleotide sequence ID" value="NZ_LUKJ01000002.1"/>
</dbReference>
<dbReference type="AlphaFoldDB" id="A0A166QMW2"/>
<comment type="caution">
    <text evidence="2">The sequence shown here is derived from an EMBL/GenBank/DDBJ whole genome shotgun (WGS) entry which is preliminary data.</text>
</comment>
<proteinExistence type="predicted"/>
<name>A0A166QMW2_PSEFL</name>
<feature type="domain" description="Arc-like DNA binding" evidence="1">
    <location>
        <begin position="11"/>
        <end position="53"/>
    </location>
</feature>
<dbReference type="SUPFAM" id="SSF47598">
    <property type="entry name" value="Ribbon-helix-helix"/>
    <property type="match status" value="1"/>
</dbReference>
<evidence type="ECO:0000313" key="2">
    <source>
        <dbReference type="EMBL" id="KZN20551.1"/>
    </source>
</evidence>
<dbReference type="Proteomes" id="UP000076489">
    <property type="component" value="Unassembled WGS sequence"/>
</dbReference>
<evidence type="ECO:0000313" key="3">
    <source>
        <dbReference type="Proteomes" id="UP000076489"/>
    </source>
</evidence>
<dbReference type="InterPro" id="IPR010985">
    <property type="entry name" value="Ribbon_hlx_hlx"/>
</dbReference>
<reference evidence="3" key="1">
    <citation type="submission" date="2016-03" db="EMBL/GenBank/DDBJ databases">
        <authorList>
            <person name="Ray J."/>
            <person name="Price M."/>
            <person name="Deutschbauer A."/>
        </authorList>
    </citation>
    <scope>NUCLEOTIDE SEQUENCE [LARGE SCALE GENOMIC DNA]</scope>
    <source>
        <strain evidence="3">FW300-N1B4</strain>
    </source>
</reference>
<dbReference type="Gene3D" id="1.10.1220.10">
    <property type="entry name" value="Met repressor-like"/>
    <property type="match status" value="1"/>
</dbReference>
<organism evidence="2 3">
    <name type="scientific">Pseudomonas fluorescens</name>
    <dbReference type="NCBI Taxonomy" id="294"/>
    <lineage>
        <taxon>Bacteria</taxon>
        <taxon>Pseudomonadati</taxon>
        <taxon>Pseudomonadota</taxon>
        <taxon>Gammaproteobacteria</taxon>
        <taxon>Pseudomonadales</taxon>
        <taxon>Pseudomonadaceae</taxon>
        <taxon>Pseudomonas</taxon>
    </lineage>
</organism>
<dbReference type="Pfam" id="PF03869">
    <property type="entry name" value="Arc"/>
    <property type="match status" value="1"/>
</dbReference>
<keyword evidence="2" id="KW-0238">DNA-binding</keyword>
<dbReference type="OrthoDB" id="6890552at2"/>
<dbReference type="GO" id="GO:0006355">
    <property type="term" value="P:regulation of DNA-templated transcription"/>
    <property type="evidence" value="ECO:0007669"/>
    <property type="project" value="InterPro"/>
</dbReference>
<evidence type="ECO:0000259" key="1">
    <source>
        <dbReference type="Pfam" id="PF03869"/>
    </source>
</evidence>
<dbReference type="InterPro" id="IPR013321">
    <property type="entry name" value="Arc_rbn_hlx_hlx"/>
</dbReference>
<gene>
    <name evidence="2" type="ORF">A1D17_03140</name>
</gene>
<protein>
    <submittedName>
        <fullName evidence="2">DNA-binding protein</fullName>
    </submittedName>
</protein>
<reference evidence="2 3" key="2">
    <citation type="journal article" date="2018" name="Nature">
        <title>Mutant phenotypes for thousands of bacterial genes of unknown function.</title>
        <authorList>
            <person name="Price M.N."/>
            <person name="Wetmore K.M."/>
            <person name="Waters R.J."/>
            <person name="Callaghan M."/>
            <person name="Ray J."/>
            <person name="Liu H."/>
            <person name="Kuehl J.V."/>
            <person name="Melnyk R.A."/>
            <person name="Lamson J.S."/>
            <person name="Suh Y."/>
            <person name="Carlson H.K."/>
            <person name="Esquivel Z."/>
            <person name="Sadeeshkumar H."/>
            <person name="Chakraborty R."/>
            <person name="Zane G.M."/>
            <person name="Rubin B.E."/>
            <person name="Wall J.D."/>
            <person name="Visel A."/>
            <person name="Bristow J."/>
            <person name="Blow M.J."/>
            <person name="Arkin A.P."/>
            <person name="Deutschbauer A.M."/>
        </authorList>
    </citation>
    <scope>NUCLEOTIDE SEQUENCE [LARGE SCALE GENOMIC DNA]</scope>
    <source>
        <strain evidence="2 3">FW300-N1B4</strain>
    </source>
</reference>
<accession>A0A166QMW2</accession>
<sequence>MRPLKQAVYTSRTADKFVVRLPDGMRERVAEVARKNHRSMNSEIIARLDESMSAGEVNTNIDPNSVTIHERRLLESFRKLGAGKRKALMLLCTDDEEAGAEDSSQ</sequence>
<dbReference type="InterPro" id="IPR005569">
    <property type="entry name" value="Arc_DNA-bd_dom"/>
</dbReference>